<feature type="signal peptide" evidence="3">
    <location>
        <begin position="1"/>
        <end position="20"/>
    </location>
</feature>
<keyword evidence="3" id="KW-0732">Signal</keyword>
<keyword evidence="2" id="KW-1133">Transmembrane helix</keyword>
<evidence type="ECO:0000259" key="4">
    <source>
        <dbReference type="PROSITE" id="PS51767"/>
    </source>
</evidence>
<organism evidence="5 6">
    <name type="scientific">Lactarius akahatsu</name>
    <dbReference type="NCBI Taxonomy" id="416441"/>
    <lineage>
        <taxon>Eukaryota</taxon>
        <taxon>Fungi</taxon>
        <taxon>Dikarya</taxon>
        <taxon>Basidiomycota</taxon>
        <taxon>Agaricomycotina</taxon>
        <taxon>Agaricomycetes</taxon>
        <taxon>Russulales</taxon>
        <taxon>Russulaceae</taxon>
        <taxon>Lactarius</taxon>
    </lineage>
</organism>
<protein>
    <submittedName>
        <fullName evidence="5">Aspartic peptidase domain-containing protein</fullName>
    </submittedName>
</protein>
<dbReference type="SUPFAM" id="SSF50630">
    <property type="entry name" value="Acid proteases"/>
    <property type="match status" value="1"/>
</dbReference>
<dbReference type="EMBL" id="JAKELL010000005">
    <property type="protein sequence ID" value="KAH8998456.1"/>
    <property type="molecule type" value="Genomic_DNA"/>
</dbReference>
<dbReference type="PROSITE" id="PS51767">
    <property type="entry name" value="PEPTIDASE_A1"/>
    <property type="match status" value="1"/>
</dbReference>
<name>A0AAD4LTD2_9AGAM</name>
<evidence type="ECO:0000256" key="3">
    <source>
        <dbReference type="SAM" id="SignalP"/>
    </source>
</evidence>
<dbReference type="Pfam" id="PF00026">
    <property type="entry name" value="Asp"/>
    <property type="match status" value="1"/>
</dbReference>
<evidence type="ECO:0000256" key="1">
    <source>
        <dbReference type="ARBA" id="ARBA00007447"/>
    </source>
</evidence>
<feature type="chain" id="PRO_5042083341" evidence="3">
    <location>
        <begin position="21"/>
        <end position="544"/>
    </location>
</feature>
<keyword evidence="6" id="KW-1185">Reference proteome</keyword>
<dbReference type="InterPro" id="IPR021109">
    <property type="entry name" value="Peptidase_aspartic_dom_sf"/>
</dbReference>
<dbReference type="GO" id="GO:0006508">
    <property type="term" value="P:proteolysis"/>
    <property type="evidence" value="ECO:0007669"/>
    <property type="project" value="InterPro"/>
</dbReference>
<dbReference type="PANTHER" id="PTHR47966:SF6">
    <property type="entry name" value="PEPTIDASE A1 DOMAIN-CONTAINING PROTEIN"/>
    <property type="match status" value="1"/>
</dbReference>
<dbReference type="InterPro" id="IPR001461">
    <property type="entry name" value="Aspartic_peptidase_A1"/>
</dbReference>
<comment type="similarity">
    <text evidence="1">Belongs to the peptidase A1 family.</text>
</comment>
<dbReference type="InterPro" id="IPR033121">
    <property type="entry name" value="PEPTIDASE_A1"/>
</dbReference>
<dbReference type="Proteomes" id="UP001201163">
    <property type="component" value="Unassembled WGS sequence"/>
</dbReference>
<evidence type="ECO:0000256" key="2">
    <source>
        <dbReference type="SAM" id="Phobius"/>
    </source>
</evidence>
<dbReference type="CDD" id="cd05471">
    <property type="entry name" value="pepsin_like"/>
    <property type="match status" value="1"/>
</dbReference>
<dbReference type="PANTHER" id="PTHR47966">
    <property type="entry name" value="BETA-SITE APP-CLEAVING ENZYME, ISOFORM A-RELATED"/>
    <property type="match status" value="1"/>
</dbReference>
<dbReference type="GO" id="GO:0004190">
    <property type="term" value="F:aspartic-type endopeptidase activity"/>
    <property type="evidence" value="ECO:0007669"/>
    <property type="project" value="InterPro"/>
</dbReference>
<evidence type="ECO:0000313" key="5">
    <source>
        <dbReference type="EMBL" id="KAH8998456.1"/>
    </source>
</evidence>
<reference evidence="5" key="1">
    <citation type="submission" date="2022-01" db="EMBL/GenBank/DDBJ databases">
        <title>Comparative genomics reveals a dynamic genome evolution in the ectomycorrhizal milk-cap (Lactarius) mushrooms.</title>
        <authorList>
            <consortium name="DOE Joint Genome Institute"/>
            <person name="Lebreton A."/>
            <person name="Tang N."/>
            <person name="Kuo A."/>
            <person name="LaButti K."/>
            <person name="Drula E."/>
            <person name="Barry K."/>
            <person name="Clum A."/>
            <person name="Lipzen A."/>
            <person name="Mousain D."/>
            <person name="Ng V."/>
            <person name="Wang R."/>
            <person name="Wang X."/>
            <person name="Dai Y."/>
            <person name="Henrissat B."/>
            <person name="Grigoriev I.V."/>
            <person name="Guerin-Laguette A."/>
            <person name="Yu F."/>
            <person name="Martin F.M."/>
        </authorList>
    </citation>
    <scope>NUCLEOTIDE SEQUENCE</scope>
    <source>
        <strain evidence="5">QP</strain>
    </source>
</reference>
<keyword evidence="2" id="KW-0472">Membrane</keyword>
<comment type="caution">
    <text evidence="5">The sequence shown here is derived from an EMBL/GenBank/DDBJ whole genome shotgun (WGS) entry which is preliminary data.</text>
</comment>
<dbReference type="PRINTS" id="PR00792">
    <property type="entry name" value="PEPSIN"/>
</dbReference>
<sequence>MTLPFTRYYFLFIVVLHVSALHLNLRGEVFTKRSHISGLDNGQNLKYYTNISLGGSQFSASIDTGSSDLWVVGEVPDSKDTGVSTGVQYAIGSISGHIKTAPLTFLEFDVPDQAFIHVNASATYPEGRSLIGLGPNVGSNIHDALKKQPRGDTVLDRIFRQNLTTPNILTVLLSRSDRSTEQFPGEITVSDIIPGMENITDQPKLAVKTVPSSRSGNQHWQVLLDPDGIIGPDGQPIHFRTKVSSTKNTSQLTAIFDTGFTFNQVPRHISDAIYSRIPNATFDNNTANGPMWTLPCTTEVNTTIQFGNMSYPIHPLDINFSFTDSSNASDTSDNQTCFGAFQPITTGAAPDYDIILGMAFLRNAYLLINYGDYVDGANTKAQPYVQLLSTTDPTSAHLDFVNVRLGGTDTTGGQMLSASNPDNVDGIDTPFRRKKKTAKIIGAVIGTVFLVATGMIAYFVYKRWRKRRLVPASDFSTADMGSYRPLQHAAPAGEFRGVQGYHDGVTSTRDFNPEDLYAPVAPLHEENHSIVLPRYADTDPRNTR</sequence>
<evidence type="ECO:0000313" key="6">
    <source>
        <dbReference type="Proteomes" id="UP001201163"/>
    </source>
</evidence>
<accession>A0AAD4LTD2</accession>
<keyword evidence="2" id="KW-0812">Transmembrane</keyword>
<dbReference type="InterPro" id="IPR034164">
    <property type="entry name" value="Pepsin-like_dom"/>
</dbReference>
<feature type="domain" description="Peptidase A1" evidence="4">
    <location>
        <begin position="47"/>
        <end position="378"/>
    </location>
</feature>
<proteinExistence type="inferred from homology"/>
<gene>
    <name evidence="5" type="ORF">EDB92DRAFT_1835285</name>
</gene>
<dbReference type="AlphaFoldDB" id="A0AAD4LTD2"/>
<feature type="transmembrane region" description="Helical" evidence="2">
    <location>
        <begin position="440"/>
        <end position="461"/>
    </location>
</feature>
<dbReference type="Gene3D" id="2.40.70.10">
    <property type="entry name" value="Acid Proteases"/>
    <property type="match status" value="2"/>
</dbReference>